<reference evidence="12" key="1">
    <citation type="journal article" date="2021" name="PeerJ">
        <title>Extensive microbial diversity within the chicken gut microbiome revealed by metagenomics and culture.</title>
        <authorList>
            <person name="Gilroy R."/>
            <person name="Ravi A."/>
            <person name="Getino M."/>
            <person name="Pursley I."/>
            <person name="Horton D.L."/>
            <person name="Alikhan N.F."/>
            <person name="Baker D."/>
            <person name="Gharbi K."/>
            <person name="Hall N."/>
            <person name="Watson M."/>
            <person name="Adriaenssens E.M."/>
            <person name="Foster-Nyarko E."/>
            <person name="Jarju S."/>
            <person name="Secka A."/>
            <person name="Antonio M."/>
            <person name="Oren A."/>
            <person name="Chaudhuri R.R."/>
            <person name="La Ragione R."/>
            <person name="Hildebrand F."/>
            <person name="Pallen M.J."/>
        </authorList>
    </citation>
    <scope>NUCLEOTIDE SEQUENCE</scope>
    <source>
        <strain evidence="12">26628</strain>
    </source>
</reference>
<keyword evidence="5" id="KW-0547">Nucleotide-binding</keyword>
<accession>A0A9D1VUK4</accession>
<feature type="transmembrane region" description="Helical" evidence="10">
    <location>
        <begin position="576"/>
        <end position="600"/>
    </location>
</feature>
<dbReference type="InterPro" id="IPR017911">
    <property type="entry name" value="MacB-like_ATP-bd"/>
</dbReference>
<keyword evidence="3" id="KW-1003">Cell membrane</keyword>
<gene>
    <name evidence="12" type="ORF">H9737_06145</name>
</gene>
<keyword evidence="7 10" id="KW-1133">Transmembrane helix</keyword>
<dbReference type="InterPro" id="IPR003838">
    <property type="entry name" value="ABC3_permease_C"/>
</dbReference>
<name>A0A9D1VUK4_9FIRM</name>
<dbReference type="PANTHER" id="PTHR42798">
    <property type="entry name" value="LIPOPROTEIN-RELEASING SYSTEM ATP-BINDING PROTEIN LOLD"/>
    <property type="match status" value="1"/>
</dbReference>
<feature type="transmembrane region" description="Helical" evidence="10">
    <location>
        <begin position="656"/>
        <end position="687"/>
    </location>
</feature>
<comment type="similarity">
    <text evidence="9">Belongs to the ABC transporter superfamily. Macrolide exporter (TC 3.A.1.122) family.</text>
</comment>
<keyword evidence="6 12" id="KW-0067">ATP-binding</keyword>
<evidence type="ECO:0000256" key="8">
    <source>
        <dbReference type="ARBA" id="ARBA00023136"/>
    </source>
</evidence>
<comment type="subcellular location">
    <subcellularLocation>
        <location evidence="1">Cell inner membrane</location>
        <topology evidence="1">Multi-pass membrane protein</topology>
    </subcellularLocation>
</comment>
<comment type="caution">
    <text evidence="12">The sequence shown here is derived from an EMBL/GenBank/DDBJ whole genome shotgun (WGS) entry which is preliminary data.</text>
</comment>
<dbReference type="Proteomes" id="UP000824249">
    <property type="component" value="Unassembled WGS sequence"/>
</dbReference>
<dbReference type="AlphaFoldDB" id="A0A9D1VUK4"/>
<evidence type="ECO:0000256" key="2">
    <source>
        <dbReference type="ARBA" id="ARBA00022448"/>
    </source>
</evidence>
<evidence type="ECO:0000256" key="9">
    <source>
        <dbReference type="ARBA" id="ARBA00038388"/>
    </source>
</evidence>
<dbReference type="Gene3D" id="3.40.50.300">
    <property type="entry name" value="P-loop containing nucleotide triphosphate hydrolases"/>
    <property type="match status" value="1"/>
</dbReference>
<evidence type="ECO:0000313" key="12">
    <source>
        <dbReference type="EMBL" id="HIX47249.1"/>
    </source>
</evidence>
<dbReference type="InterPro" id="IPR003439">
    <property type="entry name" value="ABC_transporter-like_ATP-bd"/>
</dbReference>
<dbReference type="CDD" id="cd03255">
    <property type="entry name" value="ABC_MJ0796_LolCDE_FtsE"/>
    <property type="match status" value="1"/>
</dbReference>
<evidence type="ECO:0000256" key="7">
    <source>
        <dbReference type="ARBA" id="ARBA00022989"/>
    </source>
</evidence>
<dbReference type="GO" id="GO:0016887">
    <property type="term" value="F:ATP hydrolysis activity"/>
    <property type="evidence" value="ECO:0007669"/>
    <property type="project" value="InterPro"/>
</dbReference>
<dbReference type="InterPro" id="IPR003593">
    <property type="entry name" value="AAA+_ATPase"/>
</dbReference>
<evidence type="ECO:0000256" key="5">
    <source>
        <dbReference type="ARBA" id="ARBA00022741"/>
    </source>
</evidence>
<evidence type="ECO:0000256" key="3">
    <source>
        <dbReference type="ARBA" id="ARBA00022475"/>
    </source>
</evidence>
<feature type="transmembrane region" description="Helical" evidence="10">
    <location>
        <begin position="267"/>
        <end position="290"/>
    </location>
</feature>
<dbReference type="Pfam" id="PF02687">
    <property type="entry name" value="FtsX"/>
    <property type="match status" value="1"/>
</dbReference>
<sequence length="704" mass="78983">MLSVKNLTKIYETSKGVKTTALDNLTINFCQTGFVFILGKSGSGKSTFLNLLGGVDQPTDGEIIVKGKSSKNFSAMDFDNYRNTCIGFVFQEYNLIDTYSVEDNIKLALELQGRKYTREDVDMVLRLVDLTDNRGNTLFNRKINELSGGQKQRVAIARALIKNPEIILADEPTGALDSKTSAELYELLKKLSEKRLVIVVSHDYESALRYGDRIVELSDGKIINDSYLNEVPNEKTTDECHFIKSKLPFKRALLIGVHGLSSNPVRLAISILLAVVAFTLFGFSFTASMVNEYRTELTILRDNDFQMIIVEADNKYYGHNGLDYLPFAEKQLNIIKEFNNGKEPMTVISPVATADWSELNLGETKREDSNSVYCRLALSSSTCIEIDSVTGDEDAKLEPDKRFKDKDICRLPQTYDEVAITDMHADMFIRFGYKTENGETIRIQTPDELIGKKLGRGNLTICGVFSTELNREYYKQYDDISMETLKTNDPYNADIVGTSVNSVISFMYLKKGFSESLHGYSVDINRLVLKLSGNENADLKLFNQLNYTEESGREKSVKIQSPYSGLMSPLYFFRDYLLLPFQIGATVFAVFAALLMMNFLNTSFECRKKELGILRALGARKKDILCICMTESGIIALIDFSFSLIAVSIICGILNTIYFIPLFIVGFLSIISMLGICFGAVAISAILPVFKLVKKTPIDIINKK</sequence>
<dbReference type="Pfam" id="PF00005">
    <property type="entry name" value="ABC_tran"/>
    <property type="match status" value="1"/>
</dbReference>
<keyword evidence="4 10" id="KW-0812">Transmembrane</keyword>
<dbReference type="InterPro" id="IPR027417">
    <property type="entry name" value="P-loop_NTPase"/>
</dbReference>
<dbReference type="EMBL" id="DXFD01000091">
    <property type="protein sequence ID" value="HIX47249.1"/>
    <property type="molecule type" value="Genomic_DNA"/>
</dbReference>
<keyword evidence="8 10" id="KW-0472">Membrane</keyword>
<dbReference type="SMART" id="SM00382">
    <property type="entry name" value="AAA"/>
    <property type="match status" value="1"/>
</dbReference>
<dbReference type="InterPro" id="IPR017871">
    <property type="entry name" value="ABC_transporter-like_CS"/>
</dbReference>
<protein>
    <submittedName>
        <fullName evidence="12">ABC transporter ATP-binding protein/permease</fullName>
    </submittedName>
</protein>
<dbReference type="GO" id="GO:0005524">
    <property type="term" value="F:ATP binding"/>
    <property type="evidence" value="ECO:0007669"/>
    <property type="project" value="UniProtKB-KW"/>
</dbReference>
<dbReference type="PROSITE" id="PS50893">
    <property type="entry name" value="ABC_TRANSPORTER_2"/>
    <property type="match status" value="1"/>
</dbReference>
<evidence type="ECO:0000313" key="13">
    <source>
        <dbReference type="Proteomes" id="UP000824249"/>
    </source>
</evidence>
<dbReference type="PROSITE" id="PS00211">
    <property type="entry name" value="ABC_TRANSPORTER_1"/>
    <property type="match status" value="1"/>
</dbReference>
<evidence type="ECO:0000256" key="6">
    <source>
        <dbReference type="ARBA" id="ARBA00022840"/>
    </source>
</evidence>
<evidence type="ECO:0000256" key="10">
    <source>
        <dbReference type="SAM" id="Phobius"/>
    </source>
</evidence>
<dbReference type="SUPFAM" id="SSF52540">
    <property type="entry name" value="P-loop containing nucleoside triphosphate hydrolases"/>
    <property type="match status" value="1"/>
</dbReference>
<proteinExistence type="inferred from homology"/>
<keyword evidence="2" id="KW-0813">Transport</keyword>
<evidence type="ECO:0000259" key="11">
    <source>
        <dbReference type="PROSITE" id="PS50893"/>
    </source>
</evidence>
<organism evidence="12 13">
    <name type="scientific">Candidatus Borkfalkia faecigallinarum</name>
    <dbReference type="NCBI Taxonomy" id="2838509"/>
    <lineage>
        <taxon>Bacteria</taxon>
        <taxon>Bacillati</taxon>
        <taxon>Bacillota</taxon>
        <taxon>Clostridia</taxon>
        <taxon>Christensenellales</taxon>
        <taxon>Christensenellaceae</taxon>
        <taxon>Candidatus Borkfalkia</taxon>
    </lineage>
</organism>
<dbReference type="PANTHER" id="PTHR42798:SF6">
    <property type="entry name" value="CELL DIVISION ATP-BINDING PROTEIN FTSE"/>
    <property type="match status" value="1"/>
</dbReference>
<feature type="domain" description="ABC transporter" evidence="11">
    <location>
        <begin position="2"/>
        <end position="244"/>
    </location>
</feature>
<reference evidence="12" key="2">
    <citation type="submission" date="2021-04" db="EMBL/GenBank/DDBJ databases">
        <authorList>
            <person name="Gilroy R."/>
        </authorList>
    </citation>
    <scope>NUCLEOTIDE SEQUENCE</scope>
    <source>
        <strain evidence="12">26628</strain>
    </source>
</reference>
<evidence type="ECO:0000256" key="1">
    <source>
        <dbReference type="ARBA" id="ARBA00004429"/>
    </source>
</evidence>
<dbReference type="GO" id="GO:0005886">
    <property type="term" value="C:plasma membrane"/>
    <property type="evidence" value="ECO:0007669"/>
    <property type="project" value="UniProtKB-SubCell"/>
</dbReference>
<evidence type="ECO:0000256" key="4">
    <source>
        <dbReference type="ARBA" id="ARBA00022692"/>
    </source>
</evidence>